<organism evidence="1 2">
    <name type="scientific">Operophtera brumata</name>
    <name type="common">Winter moth</name>
    <name type="synonym">Phalaena brumata</name>
    <dbReference type="NCBI Taxonomy" id="104452"/>
    <lineage>
        <taxon>Eukaryota</taxon>
        <taxon>Metazoa</taxon>
        <taxon>Ecdysozoa</taxon>
        <taxon>Arthropoda</taxon>
        <taxon>Hexapoda</taxon>
        <taxon>Insecta</taxon>
        <taxon>Pterygota</taxon>
        <taxon>Neoptera</taxon>
        <taxon>Endopterygota</taxon>
        <taxon>Lepidoptera</taxon>
        <taxon>Glossata</taxon>
        <taxon>Ditrysia</taxon>
        <taxon>Geometroidea</taxon>
        <taxon>Geometridae</taxon>
        <taxon>Larentiinae</taxon>
        <taxon>Operophtera</taxon>
    </lineage>
</organism>
<accession>A0A0L7LDP2</accession>
<sequence length="127" mass="14772">MWYKRHKFRQLVGELADIWPVSTKDEQEAGIKQDMYTFWNAIGVWFYNLTPIAILIYHRARGVPSQLGYVYQLSYPFDKTKPIYHEIAYVFESCAGKVIAFKPVVHVPVTGMPSTTGQIFDALYCYH</sequence>
<proteinExistence type="predicted"/>
<protein>
    <submittedName>
        <fullName evidence="1">Odorant receptor</fullName>
    </submittedName>
</protein>
<evidence type="ECO:0000313" key="1">
    <source>
        <dbReference type="EMBL" id="KOB73301.1"/>
    </source>
</evidence>
<dbReference type="EMBL" id="JTDY01001630">
    <property type="protein sequence ID" value="KOB73301.1"/>
    <property type="molecule type" value="Genomic_DNA"/>
</dbReference>
<dbReference type="AlphaFoldDB" id="A0A0L7LDP2"/>
<comment type="caution">
    <text evidence="1">The sequence shown here is derived from an EMBL/GenBank/DDBJ whole genome shotgun (WGS) entry which is preliminary data.</text>
</comment>
<evidence type="ECO:0000313" key="2">
    <source>
        <dbReference type="Proteomes" id="UP000037510"/>
    </source>
</evidence>
<keyword evidence="2" id="KW-1185">Reference proteome</keyword>
<reference evidence="1 2" key="1">
    <citation type="journal article" date="2015" name="Genome Biol. Evol.">
        <title>The genome of winter moth (Operophtera brumata) provides a genomic perspective on sexual dimorphism and phenology.</title>
        <authorList>
            <person name="Derks M.F."/>
            <person name="Smit S."/>
            <person name="Salis L."/>
            <person name="Schijlen E."/>
            <person name="Bossers A."/>
            <person name="Mateman C."/>
            <person name="Pijl A.S."/>
            <person name="de Ridder D."/>
            <person name="Groenen M.A."/>
            <person name="Visser M.E."/>
            <person name="Megens H.J."/>
        </authorList>
    </citation>
    <scope>NUCLEOTIDE SEQUENCE [LARGE SCALE GENOMIC DNA]</scope>
    <source>
        <strain evidence="1">WM2013NL</strain>
        <tissue evidence="1">Head and thorax</tissue>
    </source>
</reference>
<name>A0A0L7LDP2_OPEBR</name>
<dbReference type="Proteomes" id="UP000037510">
    <property type="component" value="Unassembled WGS sequence"/>
</dbReference>
<gene>
    <name evidence="1" type="ORF">OBRU01_07083</name>
</gene>
<keyword evidence="1" id="KW-0675">Receptor</keyword>